<dbReference type="OrthoDB" id="5431013at2759"/>
<protein>
    <recommendedName>
        <fullName evidence="3">Fungal N-terminal domain-containing protein</fullName>
    </recommendedName>
</protein>
<dbReference type="VEuPathDB" id="FungiDB:NECHADRAFT_84131"/>
<sequence>MAEPLAVVGVVASLVQLTDASIRTCLCLYGFFLGLRNSQPEFHRHATVIRDVHDAIQSIRGTVVSQNLSEAEKKGLVSHLNSMDQELSTLEKETAAKDPAKLKARIILALKSAETERALQRLENHKTTLLLYLQALSFNRAEKILCSQNSAEARLQSLIEQQDRHESAIRSDIENGIEDLSEKMGILDSAVGISQECLREGFFTISREIQVSGEHLRSIFRQELQRQLQPLVEEAMTRSEMRRAATPRQLCLDVGAATTSVTTVRVIRGRDVPGLLLSRIDRTDIVHFFGWVAVGYVGTMAAAMK</sequence>
<evidence type="ECO:0008006" key="3">
    <source>
        <dbReference type="Google" id="ProtNLM"/>
    </source>
</evidence>
<keyword evidence="2" id="KW-1185">Reference proteome</keyword>
<gene>
    <name evidence="1" type="ORF">NECHADRAFT_84131</name>
</gene>
<reference evidence="1 2" key="1">
    <citation type="journal article" date="2009" name="PLoS Genet.">
        <title>The genome of Nectria haematococca: contribution of supernumerary chromosomes to gene expansion.</title>
        <authorList>
            <person name="Coleman J.J."/>
            <person name="Rounsley S.D."/>
            <person name="Rodriguez-Carres M."/>
            <person name="Kuo A."/>
            <person name="Wasmann C.C."/>
            <person name="Grimwood J."/>
            <person name="Schmutz J."/>
            <person name="Taga M."/>
            <person name="White G.J."/>
            <person name="Zhou S."/>
            <person name="Schwartz D.C."/>
            <person name="Freitag M."/>
            <person name="Ma L.J."/>
            <person name="Danchin E.G."/>
            <person name="Henrissat B."/>
            <person name="Coutinho P.M."/>
            <person name="Nelson D.R."/>
            <person name="Straney D."/>
            <person name="Napoli C.A."/>
            <person name="Barker B.M."/>
            <person name="Gribskov M."/>
            <person name="Rep M."/>
            <person name="Kroken S."/>
            <person name="Molnar I."/>
            <person name="Rensing C."/>
            <person name="Kennell J.C."/>
            <person name="Zamora J."/>
            <person name="Farman M.L."/>
            <person name="Selker E.U."/>
            <person name="Salamov A."/>
            <person name="Shapiro H."/>
            <person name="Pangilinan J."/>
            <person name="Lindquist E."/>
            <person name="Lamers C."/>
            <person name="Grigoriev I.V."/>
            <person name="Geiser D.M."/>
            <person name="Covert S.F."/>
            <person name="Temporini E."/>
            <person name="Vanetten H.D."/>
        </authorList>
    </citation>
    <scope>NUCLEOTIDE SEQUENCE [LARGE SCALE GENOMIC DNA]</scope>
    <source>
        <strain evidence="2">ATCC MYA-4622 / CBS 123669 / FGSC 9596 / NRRL 45880 / 77-13-4</strain>
    </source>
</reference>
<dbReference type="GeneID" id="9667450"/>
<accession>C7YZS7</accession>
<dbReference type="AlphaFoldDB" id="C7YZS7"/>
<dbReference type="InParanoid" id="C7YZS7"/>
<evidence type="ECO:0000313" key="2">
    <source>
        <dbReference type="Proteomes" id="UP000005206"/>
    </source>
</evidence>
<evidence type="ECO:0000313" key="1">
    <source>
        <dbReference type="EMBL" id="EEU42851.1"/>
    </source>
</evidence>
<name>C7YZS7_FUSV7</name>
<dbReference type="KEGG" id="nhe:NECHADRAFT_84131"/>
<dbReference type="EMBL" id="GG698904">
    <property type="protein sequence ID" value="EEU42851.1"/>
    <property type="molecule type" value="Genomic_DNA"/>
</dbReference>
<dbReference type="Proteomes" id="UP000005206">
    <property type="component" value="Chromosome 8"/>
</dbReference>
<dbReference type="RefSeq" id="XP_003048564.1">
    <property type="nucleotide sequence ID" value="XM_003048518.1"/>
</dbReference>
<dbReference type="eggNOG" id="ENOG502TD9H">
    <property type="taxonomic scope" value="Eukaryota"/>
</dbReference>
<organism evidence="1 2">
    <name type="scientific">Fusarium vanettenii (strain ATCC MYA-4622 / CBS 123669 / FGSC 9596 / NRRL 45880 / 77-13-4)</name>
    <name type="common">Fusarium solani subsp. pisi</name>
    <dbReference type="NCBI Taxonomy" id="660122"/>
    <lineage>
        <taxon>Eukaryota</taxon>
        <taxon>Fungi</taxon>
        <taxon>Dikarya</taxon>
        <taxon>Ascomycota</taxon>
        <taxon>Pezizomycotina</taxon>
        <taxon>Sordariomycetes</taxon>
        <taxon>Hypocreomycetidae</taxon>
        <taxon>Hypocreales</taxon>
        <taxon>Nectriaceae</taxon>
        <taxon>Fusarium</taxon>
        <taxon>Fusarium solani species complex</taxon>
        <taxon>Fusarium vanettenii</taxon>
    </lineage>
</organism>
<dbReference type="HOGENOM" id="CLU_912443_0_0_1"/>
<proteinExistence type="predicted"/>